<feature type="region of interest" description="Disordered" evidence="5">
    <location>
        <begin position="187"/>
        <end position="222"/>
    </location>
</feature>
<dbReference type="InterPro" id="IPR001737">
    <property type="entry name" value="KsgA/Erm"/>
</dbReference>
<dbReference type="GO" id="GO:0000179">
    <property type="term" value="F:rRNA (adenine-N6,N6-)-dimethyltransferase activity"/>
    <property type="evidence" value="ECO:0007669"/>
    <property type="project" value="InterPro"/>
</dbReference>
<dbReference type="GO" id="GO:0003723">
    <property type="term" value="F:RNA binding"/>
    <property type="evidence" value="ECO:0007669"/>
    <property type="project" value="UniProtKB-KW"/>
</dbReference>
<dbReference type="HOGENOM" id="CLU_085338_0_0_5"/>
<keyword evidence="4" id="KW-0694">RNA-binding</keyword>
<evidence type="ECO:0000256" key="4">
    <source>
        <dbReference type="ARBA" id="ARBA00022884"/>
    </source>
</evidence>
<proteinExistence type="predicted"/>
<evidence type="ECO:0000256" key="5">
    <source>
        <dbReference type="SAM" id="MobiDB-lite"/>
    </source>
</evidence>
<dbReference type="AlphaFoldDB" id="A0A011V5E7"/>
<feature type="compositionally biased region" description="Polar residues" evidence="5">
    <location>
        <begin position="206"/>
        <end position="216"/>
    </location>
</feature>
<dbReference type="Pfam" id="PF00398">
    <property type="entry name" value="RrnaAD"/>
    <property type="match status" value="1"/>
</dbReference>
<gene>
    <name evidence="6" type="ORF">BG36_11835</name>
</gene>
<dbReference type="PATRIC" id="fig|69279.3.peg.3459"/>
<sequence length="222" mass="24187">MVQTPQHLTFLRQWIANPLMVGAVLPSGASLARLMTKAVDHTTGQVLELGPGTGVFTGALLARGLAEEQLTLVELDESFAELLTNRFPGARIVRGSAARLSAAGISKAARYDAIISGLPLLSMPTRTVYRIIRGVALRLEPGSSLFQFTYGMRCPVPDAILHRARLDAVLLGTVFRNMPPASVYRISHSRSRTPAERTSPARQAEYRNNLTMTSQEGEPVHR</sequence>
<dbReference type="CDD" id="cd02440">
    <property type="entry name" value="AdoMet_MTases"/>
    <property type="match status" value="1"/>
</dbReference>
<dbReference type="eggNOG" id="COG3963">
    <property type="taxonomic scope" value="Bacteria"/>
</dbReference>
<keyword evidence="3" id="KW-0949">S-adenosyl-L-methionine</keyword>
<dbReference type="SUPFAM" id="SSF53335">
    <property type="entry name" value="S-adenosyl-L-methionine-dependent methyltransferases"/>
    <property type="match status" value="1"/>
</dbReference>
<dbReference type="RefSeq" id="WP_035029381.1">
    <property type="nucleotide sequence ID" value="NZ_KK073896.1"/>
</dbReference>
<dbReference type="InterPro" id="IPR020596">
    <property type="entry name" value="rRNA_Ade_Mease_Trfase_CS"/>
</dbReference>
<dbReference type="InterPro" id="IPR029063">
    <property type="entry name" value="SAM-dependent_MTases_sf"/>
</dbReference>
<evidence type="ECO:0000313" key="6">
    <source>
        <dbReference type="EMBL" id="EXL03675.1"/>
    </source>
</evidence>
<dbReference type="STRING" id="69279.BG36_11835"/>
<evidence type="ECO:0000256" key="3">
    <source>
        <dbReference type="ARBA" id="ARBA00022691"/>
    </source>
</evidence>
<reference evidence="6 7" key="1">
    <citation type="submission" date="2014-02" db="EMBL/GenBank/DDBJ databases">
        <title>Aquamicrobium defluvii Genome sequencing.</title>
        <authorList>
            <person name="Wang X."/>
        </authorList>
    </citation>
    <scope>NUCLEOTIDE SEQUENCE [LARGE SCALE GENOMIC DNA]</scope>
    <source>
        <strain evidence="6 7">W13Z1</strain>
    </source>
</reference>
<keyword evidence="2 6" id="KW-0808">Transferase</keyword>
<organism evidence="6 7">
    <name type="scientific">Aquamicrobium defluvii</name>
    <dbReference type="NCBI Taxonomy" id="69279"/>
    <lineage>
        <taxon>Bacteria</taxon>
        <taxon>Pseudomonadati</taxon>
        <taxon>Pseudomonadota</taxon>
        <taxon>Alphaproteobacteria</taxon>
        <taxon>Hyphomicrobiales</taxon>
        <taxon>Phyllobacteriaceae</taxon>
        <taxon>Aquamicrobium</taxon>
    </lineage>
</organism>
<dbReference type="EMBL" id="JENY01000024">
    <property type="protein sequence ID" value="EXL03675.1"/>
    <property type="molecule type" value="Genomic_DNA"/>
</dbReference>
<dbReference type="Gene3D" id="3.40.50.150">
    <property type="entry name" value="Vaccinia Virus protein VP39"/>
    <property type="match status" value="1"/>
</dbReference>
<comment type="caution">
    <text evidence="6">The sequence shown here is derived from an EMBL/GenBank/DDBJ whole genome shotgun (WGS) entry which is preliminary data.</text>
</comment>
<dbReference type="Proteomes" id="UP000019849">
    <property type="component" value="Unassembled WGS sequence"/>
</dbReference>
<accession>A0A011V5E7</accession>
<protein>
    <submittedName>
        <fullName evidence="6">Phospholipid methyltransferase</fullName>
    </submittedName>
</protein>
<evidence type="ECO:0000313" key="7">
    <source>
        <dbReference type="Proteomes" id="UP000019849"/>
    </source>
</evidence>
<evidence type="ECO:0000256" key="2">
    <source>
        <dbReference type="ARBA" id="ARBA00022679"/>
    </source>
</evidence>
<name>A0A011V5E7_9HYPH</name>
<evidence type="ECO:0000256" key="1">
    <source>
        <dbReference type="ARBA" id="ARBA00022603"/>
    </source>
</evidence>
<dbReference type="PROSITE" id="PS01131">
    <property type="entry name" value="RRNA_A_DIMETH"/>
    <property type="match status" value="1"/>
</dbReference>
<keyword evidence="1 6" id="KW-0489">Methyltransferase</keyword>